<dbReference type="eggNOG" id="KOG0414">
    <property type="taxonomic scope" value="Eukaryota"/>
</dbReference>
<dbReference type="Pfam" id="PF12717">
    <property type="entry name" value="Cnd1"/>
    <property type="match status" value="1"/>
</dbReference>
<dbReference type="InterPro" id="IPR026971">
    <property type="entry name" value="CND1/NCAPD3"/>
</dbReference>
<feature type="domain" description="Condensin complex subunit 1 C-terminal" evidence="7">
    <location>
        <begin position="450"/>
        <end position="616"/>
    </location>
</feature>
<evidence type="ECO:0000259" key="7">
    <source>
        <dbReference type="Pfam" id="PF12717"/>
    </source>
</evidence>
<dbReference type="SUPFAM" id="SSF48371">
    <property type="entry name" value="ARM repeat"/>
    <property type="match status" value="1"/>
</dbReference>
<dbReference type="GO" id="GO:0005634">
    <property type="term" value="C:nucleus"/>
    <property type="evidence" value="ECO:0007669"/>
    <property type="project" value="UniProtKB-SubCell"/>
</dbReference>
<dbReference type="RefSeq" id="XP_004025046.1">
    <property type="nucleotide sequence ID" value="XM_004024997.1"/>
</dbReference>
<keyword evidence="2" id="KW-0132">Cell division</keyword>
<feature type="region of interest" description="Disordered" evidence="6">
    <location>
        <begin position="765"/>
        <end position="789"/>
    </location>
</feature>
<evidence type="ECO:0000256" key="5">
    <source>
        <dbReference type="ARBA" id="ARBA00023306"/>
    </source>
</evidence>
<accession>G0R4N4</accession>
<sequence>MPNLIQLLGSKQYYDVIESIRVLIYLHQLNIESAKEGVMKMLVLIWNKEKHIKDELMKAYWNLYMDESQYKPEGVAINLIKLFQKASLNELTSLEELIIQIQKDENENEEKNLKNNQFYISQKTLEKIWEIFLQSQNTLNNNNNQQIQIEKNEISRASIRILRISSSIQNKKKKKYEIFAINKVQSLQEITKKALQNPPLQIDWIILKEILTLLELQAFKNENIIKNMTYLLEKNQGTSQNEWYCASEQLINTIFKQEINPEQTMRNFIVKLTQNLENESLLETQNDTKELIFERKLAHLLFVVGHCALKLLIYVDDIENALKKKRLEKEKKEEENKNDQNNNQNQEEQHLDKICGGLEAEYEKKVDILHQICEENIIRGQNLLANYRPWIEKIVQDILLDEFSAERNKELDRVAVLAFSKFMCVSKKYCEQNLMKLFQLLESPKTDHILKINIIISLGDLLHKYPNLVEPFNQKIFAKLHDQDLQVRKTTMMVLTHLILNDMMKIKGEICEVALLLEDPEPQIQNIVKLFLHELHKKDSKIIYNLLPEAIGRMSRCEKTELGAIIKEDTFINFAKNIMQYLEKEKFSESLVEKLCLRFINSNNEREWINCSFCLSQLSYNEKGIRKLLEFYESYREKLTNNTIMENFQGVLSKLKRMQKQELKSLIEEFESKILSFQKENFENSNSHTLLGGLKKKEIKKKPINKIQQQGNQQQLQSKRKINKQKKKNNSDFEDGNEVVIKENNIEKYNDVGQGRNLRKKIPNKMIIEDDEEDFEDPIDEEEEEDDEY</sequence>
<feature type="region of interest" description="Disordered" evidence="6">
    <location>
        <begin position="706"/>
        <end position="736"/>
    </location>
</feature>
<keyword evidence="5" id="KW-0131">Cell cycle</keyword>
<keyword evidence="3" id="KW-0498">Mitosis</keyword>
<dbReference type="GO" id="GO:0000779">
    <property type="term" value="C:condensed chromosome, centromeric region"/>
    <property type="evidence" value="ECO:0007669"/>
    <property type="project" value="TreeGrafter"/>
</dbReference>
<dbReference type="OMA" id="WITMANE"/>
<dbReference type="GO" id="GO:0051301">
    <property type="term" value="P:cell division"/>
    <property type="evidence" value="ECO:0007669"/>
    <property type="project" value="UniProtKB-KW"/>
</dbReference>
<dbReference type="GO" id="GO:0007076">
    <property type="term" value="P:mitotic chromosome condensation"/>
    <property type="evidence" value="ECO:0007669"/>
    <property type="project" value="InterPro"/>
</dbReference>
<dbReference type="InterPro" id="IPR032682">
    <property type="entry name" value="Cnd1_C"/>
</dbReference>
<dbReference type="STRING" id="857967.G0R4N4"/>
<dbReference type="GeneID" id="14903651"/>
<evidence type="ECO:0000256" key="3">
    <source>
        <dbReference type="ARBA" id="ARBA00022776"/>
    </source>
</evidence>
<dbReference type="GO" id="GO:0010032">
    <property type="term" value="P:meiotic chromosome condensation"/>
    <property type="evidence" value="ECO:0007669"/>
    <property type="project" value="TreeGrafter"/>
</dbReference>
<feature type="compositionally biased region" description="Acidic residues" evidence="6">
    <location>
        <begin position="769"/>
        <end position="789"/>
    </location>
</feature>
<evidence type="ECO:0000256" key="2">
    <source>
        <dbReference type="ARBA" id="ARBA00022618"/>
    </source>
</evidence>
<dbReference type="OrthoDB" id="436262at2759"/>
<proteinExistence type="predicted"/>
<name>G0R4N4_ICHMU</name>
<protein>
    <recommendedName>
        <fullName evidence="7">Condensin complex subunit 1 C-terminal domain-containing protein</fullName>
    </recommendedName>
</protein>
<evidence type="ECO:0000256" key="6">
    <source>
        <dbReference type="SAM" id="MobiDB-lite"/>
    </source>
</evidence>
<feature type="compositionally biased region" description="Basic and acidic residues" evidence="6">
    <location>
        <begin position="329"/>
        <end position="338"/>
    </location>
</feature>
<evidence type="ECO:0000256" key="4">
    <source>
        <dbReference type="ARBA" id="ARBA00023242"/>
    </source>
</evidence>
<evidence type="ECO:0000313" key="8">
    <source>
        <dbReference type="EMBL" id="EGR27594.1"/>
    </source>
</evidence>
<dbReference type="PANTHER" id="PTHR14222:SF2">
    <property type="entry name" value="CONDENSIN COMPLEX SUBUNIT 1"/>
    <property type="match status" value="1"/>
</dbReference>
<dbReference type="AlphaFoldDB" id="G0R4N4"/>
<feature type="compositionally biased region" description="Low complexity" evidence="6">
    <location>
        <begin position="706"/>
        <end position="717"/>
    </location>
</feature>
<dbReference type="InParanoid" id="G0R4N4"/>
<comment type="subcellular location">
    <subcellularLocation>
        <location evidence="1">Nucleus</location>
    </subcellularLocation>
</comment>
<dbReference type="GO" id="GO:0042393">
    <property type="term" value="F:histone binding"/>
    <property type="evidence" value="ECO:0007669"/>
    <property type="project" value="TreeGrafter"/>
</dbReference>
<dbReference type="GO" id="GO:0000796">
    <property type="term" value="C:condensin complex"/>
    <property type="evidence" value="ECO:0007669"/>
    <property type="project" value="TreeGrafter"/>
</dbReference>
<reference evidence="8 9" key="1">
    <citation type="submission" date="2011-07" db="EMBL/GenBank/DDBJ databases">
        <authorList>
            <person name="Coyne R."/>
            <person name="Brami D."/>
            <person name="Johnson J."/>
            <person name="Hostetler J."/>
            <person name="Hannick L."/>
            <person name="Clark T."/>
            <person name="Cassidy-Hanley D."/>
            <person name="Inman J."/>
        </authorList>
    </citation>
    <scope>NUCLEOTIDE SEQUENCE [LARGE SCALE GENOMIC DNA]</scope>
    <source>
        <strain evidence="8 9">G5</strain>
    </source>
</reference>
<keyword evidence="9" id="KW-1185">Reference proteome</keyword>
<organism evidence="8 9">
    <name type="scientific">Ichthyophthirius multifiliis</name>
    <name type="common">White spot disease agent</name>
    <name type="synonym">Ich</name>
    <dbReference type="NCBI Taxonomy" id="5932"/>
    <lineage>
        <taxon>Eukaryota</taxon>
        <taxon>Sar</taxon>
        <taxon>Alveolata</taxon>
        <taxon>Ciliophora</taxon>
        <taxon>Intramacronucleata</taxon>
        <taxon>Oligohymenophorea</taxon>
        <taxon>Hymenostomatida</taxon>
        <taxon>Ophryoglenina</taxon>
        <taxon>Ichthyophthirius</taxon>
    </lineage>
</organism>
<dbReference type="EMBL" id="GL984352">
    <property type="protein sequence ID" value="EGR27594.1"/>
    <property type="molecule type" value="Genomic_DNA"/>
</dbReference>
<dbReference type="Proteomes" id="UP000008983">
    <property type="component" value="Unassembled WGS sequence"/>
</dbReference>
<dbReference type="InterPro" id="IPR016024">
    <property type="entry name" value="ARM-type_fold"/>
</dbReference>
<dbReference type="PANTHER" id="PTHR14222">
    <property type="entry name" value="CONDENSIN"/>
    <property type="match status" value="1"/>
</dbReference>
<feature type="compositionally biased region" description="Basic residues" evidence="6">
    <location>
        <begin position="718"/>
        <end position="728"/>
    </location>
</feature>
<evidence type="ECO:0000313" key="9">
    <source>
        <dbReference type="Proteomes" id="UP000008983"/>
    </source>
</evidence>
<gene>
    <name evidence="8" type="ORF">IMG5_193940</name>
</gene>
<keyword evidence="4" id="KW-0539">Nucleus</keyword>
<evidence type="ECO:0000256" key="1">
    <source>
        <dbReference type="ARBA" id="ARBA00004123"/>
    </source>
</evidence>
<feature type="region of interest" description="Disordered" evidence="6">
    <location>
        <begin position="329"/>
        <end position="349"/>
    </location>
</feature>